<gene>
    <name evidence="1" type="ORF">BN77_p10283</name>
</gene>
<dbReference type="HOGENOM" id="CLU_3172482_0_0_5"/>
<comment type="caution">
    <text evidence="1">The sequence shown here is derived from an EMBL/GenBank/DDBJ whole genome shotgun (WGS) entry which is preliminary data.</text>
</comment>
<protein>
    <submittedName>
        <fullName evidence="1">Uncharacterized protein</fullName>
    </submittedName>
</protein>
<keyword evidence="2" id="KW-1185">Reference proteome</keyword>
<sequence length="47" mass="5248">MIGAVADLFITEAITRLRERELGLEFGAFSIQTMKVTVIHALTSHIF</sequence>
<name>K0PQW9_9HYPH</name>
<proteinExistence type="predicted"/>
<reference evidence="1 2" key="1">
    <citation type="journal article" date="2013" name="Genome Announc.">
        <title>Draft Genome Sequence of Rhizobium mesoamericanum STM3625, a Nitrogen-Fixing Symbiont of Mimosa pudica Isolated in French Guiana (South America).</title>
        <authorList>
            <person name="Moulin L."/>
            <person name="Mornico D."/>
            <person name="Melkonian R."/>
            <person name="Klonowska A."/>
        </authorList>
    </citation>
    <scope>NUCLEOTIDE SEQUENCE [LARGE SCALE GENOMIC DNA]</scope>
    <source>
        <strain evidence="1 2">STM3625</strain>
    </source>
</reference>
<accession>K0PQW9</accession>
<dbReference type="Proteomes" id="UP000009319">
    <property type="component" value="Unassembled WGS sequence"/>
</dbReference>
<organism evidence="1 2">
    <name type="scientific">Rhizobium mesoamericanum STM3625</name>
    <dbReference type="NCBI Taxonomy" id="1211777"/>
    <lineage>
        <taxon>Bacteria</taxon>
        <taxon>Pseudomonadati</taxon>
        <taxon>Pseudomonadota</taxon>
        <taxon>Alphaproteobacteria</taxon>
        <taxon>Hyphomicrobiales</taxon>
        <taxon>Rhizobiaceae</taxon>
        <taxon>Rhizobium/Agrobacterium group</taxon>
        <taxon>Rhizobium</taxon>
    </lineage>
</organism>
<evidence type="ECO:0000313" key="1">
    <source>
        <dbReference type="EMBL" id="CCM79041.1"/>
    </source>
</evidence>
<dbReference type="AlphaFoldDB" id="K0PQW9"/>
<dbReference type="STRING" id="1211777.BN77_p10283"/>
<dbReference type="EMBL" id="CANI01000043">
    <property type="protein sequence ID" value="CCM79041.1"/>
    <property type="molecule type" value="Genomic_DNA"/>
</dbReference>
<evidence type="ECO:0000313" key="2">
    <source>
        <dbReference type="Proteomes" id="UP000009319"/>
    </source>
</evidence>